<reference evidence="2" key="1">
    <citation type="journal article" date="2019" name="Sci. Rep.">
        <title>Draft genome of Tanacetum cinerariifolium, the natural source of mosquito coil.</title>
        <authorList>
            <person name="Yamashiro T."/>
            <person name="Shiraishi A."/>
            <person name="Satake H."/>
            <person name="Nakayama K."/>
        </authorList>
    </citation>
    <scope>NUCLEOTIDE SEQUENCE</scope>
</reference>
<protein>
    <submittedName>
        <fullName evidence="2">Reverse transcriptase domain-containing protein</fullName>
    </submittedName>
</protein>
<accession>A0A6L2KAM8</accession>
<feature type="domain" description="Integrase zinc-binding" evidence="1">
    <location>
        <begin position="131"/>
        <end position="171"/>
    </location>
</feature>
<evidence type="ECO:0000259" key="1">
    <source>
        <dbReference type="Pfam" id="PF17921"/>
    </source>
</evidence>
<dbReference type="AlphaFoldDB" id="A0A6L2KAM8"/>
<comment type="caution">
    <text evidence="2">The sequence shown here is derived from an EMBL/GenBank/DDBJ whole genome shotgun (WGS) entry which is preliminary data.</text>
</comment>
<keyword evidence="2" id="KW-0695">RNA-directed DNA polymerase</keyword>
<keyword evidence="2" id="KW-0808">Transferase</keyword>
<dbReference type="GO" id="GO:0003964">
    <property type="term" value="F:RNA-directed DNA polymerase activity"/>
    <property type="evidence" value="ECO:0007669"/>
    <property type="project" value="UniProtKB-KW"/>
</dbReference>
<dbReference type="Pfam" id="PF17921">
    <property type="entry name" value="Integrase_H2C2"/>
    <property type="match status" value="1"/>
</dbReference>
<dbReference type="PANTHER" id="PTHR33067:SF35">
    <property type="entry name" value="ASPARTIC PEPTIDASE DDI1-TYPE DOMAIN-CONTAINING PROTEIN"/>
    <property type="match status" value="1"/>
</dbReference>
<dbReference type="Gene3D" id="1.10.340.70">
    <property type="match status" value="1"/>
</dbReference>
<dbReference type="PANTHER" id="PTHR33067">
    <property type="entry name" value="RNA-DIRECTED DNA POLYMERASE-RELATED"/>
    <property type="match status" value="1"/>
</dbReference>
<dbReference type="InterPro" id="IPR021109">
    <property type="entry name" value="Peptidase_aspartic_dom_sf"/>
</dbReference>
<sequence length="193" mass="21973">MFCYHPKESALKKGDPGSFTLPCLIGPQAVKNALTDLGASINLMPHSFFQRLGISKLKTNQILEMDEDELVMIILGWPFLTTTRAVIDVHEGKLSLRVKSEIVTFNIRKFMKSKHYHDDYLYCIDHTAKPSGGHHGISTTARKVFEAEFYWPHIFRDAHKLVQVCDACQRAGNISSRDETLQKYIQACEIFDV</sequence>
<proteinExistence type="predicted"/>
<gene>
    <name evidence="2" type="ORF">Tci_017063</name>
</gene>
<dbReference type="Gene3D" id="2.40.70.10">
    <property type="entry name" value="Acid Proteases"/>
    <property type="match status" value="1"/>
</dbReference>
<name>A0A6L2KAM8_TANCI</name>
<organism evidence="2">
    <name type="scientific">Tanacetum cinerariifolium</name>
    <name type="common">Dalmatian daisy</name>
    <name type="synonym">Chrysanthemum cinerariifolium</name>
    <dbReference type="NCBI Taxonomy" id="118510"/>
    <lineage>
        <taxon>Eukaryota</taxon>
        <taxon>Viridiplantae</taxon>
        <taxon>Streptophyta</taxon>
        <taxon>Embryophyta</taxon>
        <taxon>Tracheophyta</taxon>
        <taxon>Spermatophyta</taxon>
        <taxon>Magnoliopsida</taxon>
        <taxon>eudicotyledons</taxon>
        <taxon>Gunneridae</taxon>
        <taxon>Pentapetalae</taxon>
        <taxon>asterids</taxon>
        <taxon>campanulids</taxon>
        <taxon>Asterales</taxon>
        <taxon>Asteraceae</taxon>
        <taxon>Asteroideae</taxon>
        <taxon>Anthemideae</taxon>
        <taxon>Anthemidinae</taxon>
        <taxon>Tanacetum</taxon>
    </lineage>
</organism>
<dbReference type="EMBL" id="BKCJ010001935">
    <property type="protein sequence ID" value="GEU45085.1"/>
    <property type="molecule type" value="Genomic_DNA"/>
</dbReference>
<dbReference type="InterPro" id="IPR041588">
    <property type="entry name" value="Integrase_H2C2"/>
</dbReference>
<evidence type="ECO:0000313" key="2">
    <source>
        <dbReference type="EMBL" id="GEU45085.1"/>
    </source>
</evidence>
<keyword evidence="2" id="KW-0548">Nucleotidyltransferase</keyword>